<evidence type="ECO:0000313" key="9">
    <source>
        <dbReference type="EMBL" id="MBS2099477.1"/>
    </source>
</evidence>
<dbReference type="CDD" id="cd02947">
    <property type="entry name" value="TRX_family"/>
    <property type="match status" value="1"/>
</dbReference>
<keyword evidence="3" id="KW-0249">Electron transport</keyword>
<evidence type="ECO:0000259" key="8">
    <source>
        <dbReference type="PROSITE" id="PS51352"/>
    </source>
</evidence>
<keyword evidence="5" id="KW-0676">Redox-active center</keyword>
<evidence type="ECO:0000256" key="3">
    <source>
        <dbReference type="ARBA" id="ARBA00022982"/>
    </source>
</evidence>
<dbReference type="InterPro" id="IPR017937">
    <property type="entry name" value="Thioredoxin_CS"/>
</dbReference>
<dbReference type="SUPFAM" id="SSF52833">
    <property type="entry name" value="Thioredoxin-like"/>
    <property type="match status" value="1"/>
</dbReference>
<evidence type="ECO:0000313" key="10">
    <source>
        <dbReference type="Proteomes" id="UP000708576"/>
    </source>
</evidence>
<keyword evidence="2" id="KW-0813">Transport</keyword>
<dbReference type="PRINTS" id="PR00421">
    <property type="entry name" value="THIOREDOXIN"/>
</dbReference>
<evidence type="ECO:0000256" key="4">
    <source>
        <dbReference type="ARBA" id="ARBA00023157"/>
    </source>
</evidence>
<name>A0ABS5JX37_9BACT</name>
<dbReference type="InterPro" id="IPR036249">
    <property type="entry name" value="Thioredoxin-like_sf"/>
</dbReference>
<keyword evidence="7" id="KW-0472">Membrane</keyword>
<evidence type="ECO:0000256" key="1">
    <source>
        <dbReference type="ARBA" id="ARBA00008987"/>
    </source>
</evidence>
<reference evidence="9 10" key="1">
    <citation type="journal article" date="2015" name="Int. J. Syst. Evol. Microbiol.">
        <title>Carboxylicivirga linearis sp. nov., isolated from a sea cucumber culture pond.</title>
        <authorList>
            <person name="Wang F.Q."/>
            <person name="Zhou Y.X."/>
            <person name="Lin X.Z."/>
            <person name="Chen G.J."/>
            <person name="Du Z.J."/>
        </authorList>
    </citation>
    <scope>NUCLEOTIDE SEQUENCE [LARGE SCALE GENOMIC DNA]</scope>
    <source>
        <strain evidence="9 10">FB218</strain>
    </source>
</reference>
<dbReference type="InterPro" id="IPR013766">
    <property type="entry name" value="Thioredoxin_domain"/>
</dbReference>
<feature type="domain" description="Thioredoxin" evidence="8">
    <location>
        <begin position="23"/>
        <end position="140"/>
    </location>
</feature>
<evidence type="ECO:0000256" key="2">
    <source>
        <dbReference type="ARBA" id="ARBA00022448"/>
    </source>
</evidence>
<dbReference type="PROSITE" id="PS00194">
    <property type="entry name" value="THIOREDOXIN_1"/>
    <property type="match status" value="1"/>
</dbReference>
<keyword evidence="7" id="KW-0812">Transmembrane</keyword>
<dbReference type="InterPro" id="IPR005746">
    <property type="entry name" value="Thioredoxin"/>
</dbReference>
<dbReference type="PANTHER" id="PTHR45663">
    <property type="entry name" value="GEO12009P1"/>
    <property type="match status" value="1"/>
</dbReference>
<dbReference type="Gene3D" id="3.40.30.10">
    <property type="entry name" value="Glutaredoxin"/>
    <property type="match status" value="1"/>
</dbReference>
<comment type="similarity">
    <text evidence="1">Belongs to the thioredoxin family.</text>
</comment>
<evidence type="ECO:0000256" key="7">
    <source>
        <dbReference type="SAM" id="Phobius"/>
    </source>
</evidence>
<keyword evidence="4" id="KW-1015">Disulfide bond</keyword>
<dbReference type="PANTHER" id="PTHR45663:SF11">
    <property type="entry name" value="GEO12009P1"/>
    <property type="match status" value="1"/>
</dbReference>
<accession>A0ABS5JX37</accession>
<keyword evidence="10" id="KW-1185">Reference proteome</keyword>
<dbReference type="PROSITE" id="PS51352">
    <property type="entry name" value="THIOREDOXIN_2"/>
    <property type="match status" value="1"/>
</dbReference>
<feature type="transmembrane region" description="Helical" evidence="7">
    <location>
        <begin position="6"/>
        <end position="23"/>
    </location>
</feature>
<dbReference type="NCBIfam" id="TIGR01068">
    <property type="entry name" value="thioredoxin"/>
    <property type="match status" value="1"/>
</dbReference>
<gene>
    <name evidence="9" type="primary">trxA</name>
    <name evidence="9" type="ORF">KEM10_14370</name>
</gene>
<evidence type="ECO:0000256" key="5">
    <source>
        <dbReference type="ARBA" id="ARBA00023284"/>
    </source>
</evidence>
<dbReference type="RefSeq" id="WP_212216719.1">
    <property type="nucleotide sequence ID" value="NZ_JAGUCO010000011.1"/>
</dbReference>
<evidence type="ECO:0000256" key="6">
    <source>
        <dbReference type="NCBIfam" id="TIGR01068"/>
    </source>
</evidence>
<dbReference type="EMBL" id="JAGUCO010000011">
    <property type="protein sequence ID" value="MBS2099477.1"/>
    <property type="molecule type" value="Genomic_DNA"/>
</dbReference>
<organism evidence="9 10">
    <name type="scientific">Carboxylicivirga linearis</name>
    <dbReference type="NCBI Taxonomy" id="1628157"/>
    <lineage>
        <taxon>Bacteria</taxon>
        <taxon>Pseudomonadati</taxon>
        <taxon>Bacteroidota</taxon>
        <taxon>Bacteroidia</taxon>
        <taxon>Marinilabiliales</taxon>
        <taxon>Marinilabiliaceae</taxon>
        <taxon>Carboxylicivirga</taxon>
    </lineage>
</organism>
<protein>
    <recommendedName>
        <fullName evidence="6">Thioredoxin</fullName>
    </recommendedName>
</protein>
<dbReference type="Proteomes" id="UP000708576">
    <property type="component" value="Unassembled WGS sequence"/>
</dbReference>
<comment type="caution">
    <text evidence="9">The sequence shown here is derived from an EMBL/GenBank/DDBJ whole genome shotgun (WGS) entry which is preliminary data.</text>
</comment>
<keyword evidence="7" id="KW-1133">Transmembrane helix</keyword>
<proteinExistence type="inferred from homology"/>
<sequence length="142" mass="15967">MSTTLIIIGIVVLALIVYVAINYKKMKNMPDTPASSKIRILDNKNFKTQIRSGVTLVDFWAPWCGPCKMMSPVLNDVAESLENGSKVAKVNVDNHQPIAAKYKVRNIPTLILFKDGKEVDRFVGIKTHKFLLKEIEKHQQSA</sequence>
<dbReference type="Pfam" id="PF00085">
    <property type="entry name" value="Thioredoxin"/>
    <property type="match status" value="1"/>
</dbReference>